<dbReference type="GO" id="GO:0016301">
    <property type="term" value="F:kinase activity"/>
    <property type="evidence" value="ECO:0007669"/>
    <property type="project" value="UniProtKB-KW"/>
</dbReference>
<gene>
    <name evidence="1" type="ORF">BpHYR1_003177</name>
</gene>
<dbReference type="AlphaFoldDB" id="A0A3M7RPP8"/>
<accession>A0A3M7RPP8</accession>
<proteinExistence type="predicted"/>
<dbReference type="Proteomes" id="UP000276133">
    <property type="component" value="Unassembled WGS sequence"/>
</dbReference>
<sequence length="475" mass="54629">MKKVNQEKKVINSPKDIKHETEYSITELLDIIGIKGKQISKEEVLKDPSELLFEKPVENRRCWSEKTDLTPLNDFPLIENTIMPSPTIKIVSPRKEWDQPHLSVLNALDQANILTCKTVMFDKTVKEESNKSSIIKGDTYLIGDQVDSKNVKYTPTDSQLINEKPPDFVNNLTSNSFKATWEEALNKISPLKSEKLQMTKNMWLEMTLGKFDTKNTQLLRTCSVPDLLSKAINEDSDDDNEVVITKGKIGTLKNTTKKAQSLDDLNFENSERSSESDLSEKISYSDSTDLTQVRETMESFLFDSDEENDKKIKNIKPDDKETYNESDDLTEVIQSMQCYLSDEDDLTADKAEKKANNSRKRSDIPLDSLEISKKNLNELNDDNDCEIVSLNGESDGSDTEFEDEKPVFVNCSIEERRAILEKNLGQDEFKKNFRCLKALIQEEQSNDLEPNTSRESFKKFVQLFPNKEFFWYYEL</sequence>
<comment type="caution">
    <text evidence="1">The sequence shown here is derived from an EMBL/GenBank/DDBJ whole genome shotgun (WGS) entry which is preliminary data.</text>
</comment>
<name>A0A3M7RPP8_BRAPC</name>
<feature type="non-terminal residue" evidence="1">
    <location>
        <position position="475"/>
    </location>
</feature>
<reference evidence="1 2" key="1">
    <citation type="journal article" date="2018" name="Sci. Rep.">
        <title>Genomic signatures of local adaptation to the degree of environmental predictability in rotifers.</title>
        <authorList>
            <person name="Franch-Gras L."/>
            <person name="Hahn C."/>
            <person name="Garcia-Roger E.M."/>
            <person name="Carmona M.J."/>
            <person name="Serra M."/>
            <person name="Gomez A."/>
        </authorList>
    </citation>
    <scope>NUCLEOTIDE SEQUENCE [LARGE SCALE GENOMIC DNA]</scope>
    <source>
        <strain evidence="1">HYR1</strain>
    </source>
</reference>
<organism evidence="1 2">
    <name type="scientific">Brachionus plicatilis</name>
    <name type="common">Marine rotifer</name>
    <name type="synonym">Brachionus muelleri</name>
    <dbReference type="NCBI Taxonomy" id="10195"/>
    <lineage>
        <taxon>Eukaryota</taxon>
        <taxon>Metazoa</taxon>
        <taxon>Spiralia</taxon>
        <taxon>Gnathifera</taxon>
        <taxon>Rotifera</taxon>
        <taxon>Eurotatoria</taxon>
        <taxon>Monogononta</taxon>
        <taxon>Pseudotrocha</taxon>
        <taxon>Ploima</taxon>
        <taxon>Brachionidae</taxon>
        <taxon>Brachionus</taxon>
    </lineage>
</organism>
<keyword evidence="1" id="KW-0808">Transferase</keyword>
<keyword evidence="2" id="KW-1185">Reference proteome</keyword>
<dbReference type="EMBL" id="REGN01002954">
    <property type="protein sequence ID" value="RNA25258.1"/>
    <property type="molecule type" value="Genomic_DNA"/>
</dbReference>
<evidence type="ECO:0000313" key="2">
    <source>
        <dbReference type="Proteomes" id="UP000276133"/>
    </source>
</evidence>
<keyword evidence="1" id="KW-0418">Kinase</keyword>
<evidence type="ECO:0000313" key="1">
    <source>
        <dbReference type="EMBL" id="RNA25258.1"/>
    </source>
</evidence>
<protein>
    <submittedName>
        <fullName evidence="1">Serine threonine-kinase Nek1-like</fullName>
    </submittedName>
</protein>